<dbReference type="OrthoDB" id="9805821at2"/>
<dbReference type="InterPro" id="IPR017853">
    <property type="entry name" value="GH"/>
</dbReference>
<dbReference type="EMBL" id="JXLI01000001">
    <property type="protein sequence ID" value="KJY58709.1"/>
    <property type="molecule type" value="Genomic_DNA"/>
</dbReference>
<dbReference type="Pfam" id="PF01915">
    <property type="entry name" value="Glyco_hydro_3_C"/>
    <property type="match status" value="1"/>
</dbReference>
<gene>
    <name evidence="4" type="ORF">JF74_00220</name>
</gene>
<dbReference type="PANTHER" id="PTHR42715:SF10">
    <property type="entry name" value="BETA-GLUCOSIDASE"/>
    <property type="match status" value="1"/>
</dbReference>
<comment type="similarity">
    <text evidence="1">Belongs to the glycosyl hydrolase 3 family.</text>
</comment>
<evidence type="ECO:0000259" key="3">
    <source>
        <dbReference type="SMART" id="SM01217"/>
    </source>
</evidence>
<protein>
    <submittedName>
        <fullName evidence="4">Beta-glucosidase Bgl3E</fullName>
    </submittedName>
</protein>
<proteinExistence type="inferred from homology"/>
<dbReference type="Gene3D" id="2.60.40.10">
    <property type="entry name" value="Immunoglobulins"/>
    <property type="match status" value="1"/>
</dbReference>
<evidence type="ECO:0000256" key="2">
    <source>
        <dbReference type="ARBA" id="ARBA00022801"/>
    </source>
</evidence>
<name>A0A0F4LKD1_9LACO</name>
<dbReference type="InterPro" id="IPR026891">
    <property type="entry name" value="Fn3-like"/>
</dbReference>
<organism evidence="4 5">
    <name type="scientific">Lactobacillus melliventris</name>
    <dbReference type="NCBI Taxonomy" id="1218507"/>
    <lineage>
        <taxon>Bacteria</taxon>
        <taxon>Bacillati</taxon>
        <taxon>Bacillota</taxon>
        <taxon>Bacilli</taxon>
        <taxon>Lactobacillales</taxon>
        <taxon>Lactobacillaceae</taxon>
        <taxon>Lactobacillus</taxon>
    </lineage>
</organism>
<dbReference type="RefSeq" id="WP_046323992.1">
    <property type="nucleotide sequence ID" value="NZ_JBHTMT010000002.1"/>
</dbReference>
<dbReference type="InterPro" id="IPR036881">
    <property type="entry name" value="Glyco_hydro_3_C_sf"/>
</dbReference>
<dbReference type="Proteomes" id="UP000033531">
    <property type="component" value="Unassembled WGS sequence"/>
</dbReference>
<dbReference type="AlphaFoldDB" id="A0A0F4LKD1"/>
<sequence length="807" mass="90666">MQSVKKIINELSLEEKAILTAGHSEWETNRIKDKVYGIFLSDGSFGLRKQSGPGDHLGISASEPATCFPATATLANSWNQKIVEKVGRALATEAKAQKVDQILGPALNIKKNPRGGRSFEYFSEDPYLAGKMAASLIKGIQYNGTIATPKHFAVNSQETRRMASNSVVDERALREIYTTNFEIAIKEGHPKSLMSSYNKVNGIYANENKHLLDEILRKEFGFKGYVVSDWGGDNNHVAAIKAGSSLEMPGVGNLAAEQIIRAVRSGNLDEKQLDKRVEEYLNVVLNSKRDSNIKIDWLHQHEVAREAACSSIVLMKNKNSILPLNKNYKVALIGDFAKNPRYQGSGSSLVNSKNVESLFSTAKNYPVEIIGYEQGYLRNDKEDEALLNKAISLAKKSDIVILNIGLNEASESEGLDRLNLRIPKNQLILLDALAATKKKIVVVLSAGSVVEMTWAKKVDAVVHEYLGGEAGASAVWQVLTGMYNPSGRLSETYPIEENDLPFNNEFPQKKPNVFYKESIFVGYRYYETAKVNVAYPFGYGLSYTTFFISNLKISNRGVNVTVKNTGKVSGIETVQLYIGKKDSELIRPSRELKGFKQVKLAPNETKTVTIPFDDKTFRFFDINTNNWQTENGIYQIMIGKNVEDICCQGNFEINNGINPVVKKFASYDKYKKADLKKITTKDFRELYGRELPNNKLEKNQELSVNNTISDMYYCKSWIGRFIAKWLKKKIVQSLQAGKPNLNFLFNYNMPFRAIAKMTGGLIDEAMVKDILFIINGHFWYGFGRVIKDYFLLQKGEKELLTFGNKKE</sequence>
<dbReference type="Gene3D" id="3.40.50.1700">
    <property type="entry name" value="Glycoside hydrolase family 3 C-terminal domain"/>
    <property type="match status" value="1"/>
</dbReference>
<dbReference type="InterPro" id="IPR001764">
    <property type="entry name" value="Glyco_hydro_3_N"/>
</dbReference>
<dbReference type="GO" id="GO:0008422">
    <property type="term" value="F:beta-glucosidase activity"/>
    <property type="evidence" value="ECO:0007669"/>
    <property type="project" value="UniProtKB-ARBA"/>
</dbReference>
<evidence type="ECO:0000313" key="5">
    <source>
        <dbReference type="Proteomes" id="UP000033531"/>
    </source>
</evidence>
<dbReference type="SMART" id="SM01217">
    <property type="entry name" value="Fn3_like"/>
    <property type="match status" value="1"/>
</dbReference>
<dbReference type="Gene3D" id="3.20.20.300">
    <property type="entry name" value="Glycoside hydrolase, family 3, N-terminal domain"/>
    <property type="match status" value="1"/>
</dbReference>
<dbReference type="InterPro" id="IPR050288">
    <property type="entry name" value="Cellulose_deg_GH3"/>
</dbReference>
<comment type="caution">
    <text evidence="4">The sequence shown here is derived from an EMBL/GenBank/DDBJ whole genome shotgun (WGS) entry which is preliminary data.</text>
</comment>
<feature type="domain" description="Fibronectin type III-like" evidence="3">
    <location>
        <begin position="572"/>
        <end position="642"/>
    </location>
</feature>
<evidence type="ECO:0000256" key="1">
    <source>
        <dbReference type="ARBA" id="ARBA00005336"/>
    </source>
</evidence>
<dbReference type="STRING" id="1218507.JF74_00220"/>
<dbReference type="Pfam" id="PF00933">
    <property type="entry name" value="Glyco_hydro_3"/>
    <property type="match status" value="1"/>
</dbReference>
<dbReference type="Pfam" id="PF14310">
    <property type="entry name" value="Fn3-like"/>
    <property type="match status" value="1"/>
</dbReference>
<dbReference type="PRINTS" id="PR00133">
    <property type="entry name" value="GLHYDRLASE3"/>
</dbReference>
<dbReference type="InterPro" id="IPR013783">
    <property type="entry name" value="Ig-like_fold"/>
</dbReference>
<dbReference type="InterPro" id="IPR036962">
    <property type="entry name" value="Glyco_hydro_3_N_sf"/>
</dbReference>
<dbReference type="PATRIC" id="fig|1218507.3.peg.173"/>
<keyword evidence="2" id="KW-0378">Hydrolase</keyword>
<reference evidence="4 5" key="1">
    <citation type="submission" date="2015-01" db="EMBL/GenBank/DDBJ databases">
        <title>Comparative genomics of the lactic acid bacteria isolated from the honey bee gut.</title>
        <authorList>
            <person name="Ellegaard K.M."/>
            <person name="Tamarit D."/>
            <person name="Javelind E."/>
            <person name="Olofsson T."/>
            <person name="Andersson S.G."/>
            <person name="Vasquez A."/>
        </authorList>
    </citation>
    <scope>NUCLEOTIDE SEQUENCE [LARGE SCALE GENOMIC DNA]</scope>
    <source>
        <strain evidence="4 5">Hma8</strain>
    </source>
</reference>
<dbReference type="PANTHER" id="PTHR42715">
    <property type="entry name" value="BETA-GLUCOSIDASE"/>
    <property type="match status" value="1"/>
</dbReference>
<dbReference type="GO" id="GO:0005975">
    <property type="term" value="P:carbohydrate metabolic process"/>
    <property type="evidence" value="ECO:0007669"/>
    <property type="project" value="InterPro"/>
</dbReference>
<dbReference type="FunFam" id="2.60.40.10:FF:000495">
    <property type="entry name" value="Periplasmic beta-glucosidase"/>
    <property type="match status" value="1"/>
</dbReference>
<dbReference type="InterPro" id="IPR002772">
    <property type="entry name" value="Glyco_hydro_3_C"/>
</dbReference>
<dbReference type="SUPFAM" id="SSF51445">
    <property type="entry name" value="(Trans)glycosidases"/>
    <property type="match status" value="1"/>
</dbReference>
<accession>A0A0F4LKD1</accession>
<dbReference type="HOGENOM" id="CLU_004542_4_1_9"/>
<dbReference type="SUPFAM" id="SSF52279">
    <property type="entry name" value="Beta-D-glucan exohydrolase, C-terminal domain"/>
    <property type="match status" value="1"/>
</dbReference>
<evidence type="ECO:0000313" key="4">
    <source>
        <dbReference type="EMBL" id="KJY58709.1"/>
    </source>
</evidence>